<dbReference type="Proteomes" id="UP000565719">
    <property type="component" value="Unassembled WGS sequence"/>
</dbReference>
<evidence type="ECO:0000313" key="3">
    <source>
        <dbReference type="EMBL" id="NOH71638.1"/>
    </source>
</evidence>
<dbReference type="PANTHER" id="PTHR43569">
    <property type="entry name" value="AMIDOHYDROLASE"/>
    <property type="match status" value="1"/>
</dbReference>
<proteinExistence type="inferred from homology"/>
<organism evidence="3 4">
    <name type="scientific">Vibrio pectenicida</name>
    <dbReference type="NCBI Taxonomy" id="62763"/>
    <lineage>
        <taxon>Bacteria</taxon>
        <taxon>Pseudomonadati</taxon>
        <taxon>Pseudomonadota</taxon>
        <taxon>Gammaproteobacteria</taxon>
        <taxon>Vibrionales</taxon>
        <taxon>Vibrionaceae</taxon>
        <taxon>Vibrio</taxon>
    </lineage>
</organism>
<sequence>MFKLIDSHLHFFDFENGDYHWLKPDNPPFWQDKSCIARSFTQGDLQLSPTFELSGYVHIEAGYDNDAFWREIEWLEKNNTLPFKAVASADLTRSPEKFAKDIIKLKQYRSVTGVRHIFDEQTLSLLNNSYVLKNLEQLAANNLSFDLQMPFNDSKAINCLLSCMGSLSQLKVIINHAGFPPLTNDPAWETWLSSINSVAKYPNVAIKCSGWEMKCRDYNLNWVNDVIYECIKAFSHDRVMLASNFPLCLFSESYQSFWEQFLQMSPDTMQALLYDNACYWYKF</sequence>
<dbReference type="EMBL" id="VTXC01000022">
    <property type="protein sequence ID" value="NOH71638.1"/>
    <property type="molecule type" value="Genomic_DNA"/>
</dbReference>
<dbReference type="Pfam" id="PF04909">
    <property type="entry name" value="Amidohydro_2"/>
    <property type="match status" value="1"/>
</dbReference>
<accession>A0A7Y3ZZ95</accession>
<evidence type="ECO:0000313" key="4">
    <source>
        <dbReference type="Proteomes" id="UP000565719"/>
    </source>
</evidence>
<evidence type="ECO:0000259" key="2">
    <source>
        <dbReference type="Pfam" id="PF04909"/>
    </source>
</evidence>
<protein>
    <submittedName>
        <fullName evidence="3">Amidohydrolase family protein</fullName>
    </submittedName>
</protein>
<dbReference type="AlphaFoldDB" id="A0A7Y3ZZ95"/>
<dbReference type="GO" id="GO:0016787">
    <property type="term" value="F:hydrolase activity"/>
    <property type="evidence" value="ECO:0007669"/>
    <property type="project" value="UniProtKB-KW"/>
</dbReference>
<reference evidence="3 4" key="1">
    <citation type="submission" date="2019-09" db="EMBL/GenBank/DDBJ databases">
        <title>Draft genome sequencing and comparative genomics of hatchery-associated Vibrios.</title>
        <authorList>
            <person name="Kehlet-Delgado H."/>
            <person name="Mueller R.S."/>
        </authorList>
    </citation>
    <scope>NUCLEOTIDE SEQUENCE [LARGE SCALE GENOMIC DNA]</scope>
    <source>
        <strain evidence="3 4">99-46-Y</strain>
    </source>
</reference>
<evidence type="ECO:0000256" key="1">
    <source>
        <dbReference type="ARBA" id="ARBA00038310"/>
    </source>
</evidence>
<gene>
    <name evidence="3" type="ORF">F0225_09855</name>
</gene>
<dbReference type="RefSeq" id="WP_171360938.1">
    <property type="nucleotide sequence ID" value="NZ_VTXC01000022.1"/>
</dbReference>
<feature type="domain" description="Amidohydrolase-related" evidence="2">
    <location>
        <begin position="5"/>
        <end position="282"/>
    </location>
</feature>
<comment type="similarity">
    <text evidence="1">Belongs to the metallo-dependent hydrolases superfamily.</text>
</comment>
<comment type="caution">
    <text evidence="3">The sequence shown here is derived from an EMBL/GenBank/DDBJ whole genome shotgun (WGS) entry which is preliminary data.</text>
</comment>
<dbReference type="PANTHER" id="PTHR43569:SF2">
    <property type="entry name" value="AMIDOHYDROLASE-RELATED DOMAIN-CONTAINING PROTEIN"/>
    <property type="match status" value="1"/>
</dbReference>
<dbReference type="InterPro" id="IPR032466">
    <property type="entry name" value="Metal_Hydrolase"/>
</dbReference>
<name>A0A7Y3ZZ95_9VIBR</name>
<dbReference type="SUPFAM" id="SSF51556">
    <property type="entry name" value="Metallo-dependent hydrolases"/>
    <property type="match status" value="1"/>
</dbReference>
<keyword evidence="3" id="KW-0378">Hydrolase</keyword>
<dbReference type="Gene3D" id="3.20.20.140">
    <property type="entry name" value="Metal-dependent hydrolases"/>
    <property type="match status" value="1"/>
</dbReference>
<dbReference type="InterPro" id="IPR006680">
    <property type="entry name" value="Amidohydro-rel"/>
</dbReference>
<dbReference type="InterPro" id="IPR052350">
    <property type="entry name" value="Metallo-dep_Lactonases"/>
</dbReference>